<dbReference type="GO" id="GO:0003723">
    <property type="term" value="F:RNA binding"/>
    <property type="evidence" value="ECO:0007669"/>
    <property type="project" value="UniProtKB-KW"/>
</dbReference>
<evidence type="ECO:0000256" key="3">
    <source>
        <dbReference type="ARBA" id="ARBA00022552"/>
    </source>
</evidence>
<feature type="compositionally biased region" description="Basic residues" evidence="6">
    <location>
        <begin position="46"/>
        <end position="56"/>
    </location>
</feature>
<evidence type="ECO:0000256" key="1">
    <source>
        <dbReference type="ARBA" id="ARBA00004123"/>
    </source>
</evidence>
<keyword evidence="5" id="KW-0539">Nucleus</keyword>
<evidence type="ECO:0000256" key="2">
    <source>
        <dbReference type="ARBA" id="ARBA00022517"/>
    </source>
</evidence>
<evidence type="ECO:0000313" key="7">
    <source>
        <dbReference type="EMBL" id="VDN35245.1"/>
    </source>
</evidence>
<keyword evidence="8" id="KW-1185">Reference proteome</keyword>
<dbReference type="PANTHER" id="PTHR31633:SF1">
    <property type="entry name" value="H_ACA RIBONUCLEOPROTEIN COMPLEX NON-CORE SUBUNIT NAF1"/>
    <property type="match status" value="1"/>
</dbReference>
<proteinExistence type="predicted"/>
<keyword evidence="4" id="KW-0694">RNA-binding</keyword>
<dbReference type="Proteomes" id="UP000281553">
    <property type="component" value="Unassembled WGS sequence"/>
</dbReference>
<protein>
    <submittedName>
        <fullName evidence="7">Uncharacterized protein</fullName>
    </submittedName>
</protein>
<evidence type="ECO:0000313" key="8">
    <source>
        <dbReference type="Proteomes" id="UP000281553"/>
    </source>
</evidence>
<name>A0A3P7MZA8_DIBLA</name>
<dbReference type="OrthoDB" id="21550at2759"/>
<organism evidence="7 8">
    <name type="scientific">Dibothriocephalus latus</name>
    <name type="common">Fish tapeworm</name>
    <name type="synonym">Diphyllobothrium latum</name>
    <dbReference type="NCBI Taxonomy" id="60516"/>
    <lineage>
        <taxon>Eukaryota</taxon>
        <taxon>Metazoa</taxon>
        <taxon>Spiralia</taxon>
        <taxon>Lophotrochozoa</taxon>
        <taxon>Platyhelminthes</taxon>
        <taxon>Cestoda</taxon>
        <taxon>Eucestoda</taxon>
        <taxon>Diphyllobothriidea</taxon>
        <taxon>Diphyllobothriidae</taxon>
        <taxon>Dibothriocephalus</taxon>
    </lineage>
</organism>
<gene>
    <name evidence="7" type="ORF">DILT_LOCUS16722</name>
</gene>
<dbReference type="GO" id="GO:0005732">
    <property type="term" value="C:sno(s)RNA-containing ribonucleoprotein complex"/>
    <property type="evidence" value="ECO:0007669"/>
    <property type="project" value="InterPro"/>
</dbReference>
<dbReference type="AlphaFoldDB" id="A0A3P7MZA8"/>
<dbReference type="InterPro" id="IPR040309">
    <property type="entry name" value="Naf1"/>
</dbReference>
<evidence type="ECO:0000256" key="5">
    <source>
        <dbReference type="ARBA" id="ARBA00023242"/>
    </source>
</evidence>
<sequence>MIDIGFRTPTPYVFQVYETFGPVKSPFYVVVLENVQKEPDSSKLSKPSKNRLRRSKVPSLSQESEVQPDVQAVEAATEQVDATNCPAPDPAVTESPQDQPPPELVAPIVRKIDVDVKVGETVYYVANDPELTIPILCSELAKLKGSDASGLNDKELPPEVIVSPPHSILDSTFFI</sequence>
<dbReference type="PANTHER" id="PTHR31633">
    <property type="entry name" value="H/ACA RIBONUCLEOPROTEIN COMPLEX NON-CORE SUBUNIT NAF1"/>
    <property type="match status" value="1"/>
</dbReference>
<feature type="region of interest" description="Disordered" evidence="6">
    <location>
        <begin position="37"/>
        <end position="104"/>
    </location>
</feature>
<keyword evidence="2" id="KW-0690">Ribosome biogenesis</keyword>
<accession>A0A3P7MZA8</accession>
<comment type="subcellular location">
    <subcellularLocation>
        <location evidence="1">Nucleus</location>
    </subcellularLocation>
</comment>
<dbReference type="EMBL" id="UYRU01086710">
    <property type="protein sequence ID" value="VDN35245.1"/>
    <property type="molecule type" value="Genomic_DNA"/>
</dbReference>
<evidence type="ECO:0000256" key="4">
    <source>
        <dbReference type="ARBA" id="ARBA00022884"/>
    </source>
</evidence>
<dbReference type="GO" id="GO:0000493">
    <property type="term" value="P:box H/ACA snoRNP assembly"/>
    <property type="evidence" value="ECO:0007669"/>
    <property type="project" value="InterPro"/>
</dbReference>
<dbReference type="GO" id="GO:0006364">
    <property type="term" value="P:rRNA processing"/>
    <property type="evidence" value="ECO:0007669"/>
    <property type="project" value="UniProtKB-KW"/>
</dbReference>
<keyword evidence="3" id="KW-0698">rRNA processing</keyword>
<evidence type="ECO:0000256" key="6">
    <source>
        <dbReference type="SAM" id="MobiDB-lite"/>
    </source>
</evidence>
<reference evidence="7 8" key="1">
    <citation type="submission" date="2018-11" db="EMBL/GenBank/DDBJ databases">
        <authorList>
            <consortium name="Pathogen Informatics"/>
        </authorList>
    </citation>
    <scope>NUCLEOTIDE SEQUENCE [LARGE SCALE GENOMIC DNA]</scope>
</reference>
<dbReference type="GO" id="GO:0005634">
    <property type="term" value="C:nucleus"/>
    <property type="evidence" value="ECO:0007669"/>
    <property type="project" value="UniProtKB-SubCell"/>
</dbReference>